<dbReference type="Proteomes" id="UP000736787">
    <property type="component" value="Unassembled WGS sequence"/>
</dbReference>
<name>A0A8T1CMF8_9STRA</name>
<evidence type="ECO:0000256" key="1">
    <source>
        <dbReference type="SAM" id="MobiDB-lite"/>
    </source>
</evidence>
<reference evidence="2" key="1">
    <citation type="submission" date="2018-10" db="EMBL/GenBank/DDBJ databases">
        <title>Effector identification in a new, highly contiguous assembly of the strawberry crown rot pathogen Phytophthora cactorum.</title>
        <authorList>
            <person name="Armitage A.D."/>
            <person name="Nellist C.F."/>
            <person name="Bates H."/>
            <person name="Vickerstaff R.J."/>
            <person name="Harrison R.J."/>
        </authorList>
    </citation>
    <scope>NUCLEOTIDE SEQUENCE</scope>
    <source>
        <strain evidence="2">4040</strain>
    </source>
</reference>
<comment type="caution">
    <text evidence="2">The sequence shown here is derived from an EMBL/GenBank/DDBJ whole genome shotgun (WGS) entry which is preliminary data.</text>
</comment>
<organism evidence="2 3">
    <name type="scientific">Phytophthora cactorum</name>
    <dbReference type="NCBI Taxonomy" id="29920"/>
    <lineage>
        <taxon>Eukaryota</taxon>
        <taxon>Sar</taxon>
        <taxon>Stramenopiles</taxon>
        <taxon>Oomycota</taxon>
        <taxon>Peronosporomycetes</taxon>
        <taxon>Peronosporales</taxon>
        <taxon>Peronosporaceae</taxon>
        <taxon>Phytophthora</taxon>
    </lineage>
</organism>
<sequence>MNAKAPGALSLGKYEAKRLRRIEENRRMLLSLNLPTIPRRAKPAPVPKQTQRAEPVMRSGRLRQESIQARQKKRQQDIIMRLQALQLARLQQKQALQLARLQRKQKREHNRRENQREQEFQQALKKYPPTIDLPFVYPCQLKSSIEDGKQQNLLSSSLEMELDTFHSRCLGIQLLPVGKQTVVEALCPPEYTTQFSTMNNVHVWKNAITLLVSEECDVPYSRMLQCESTRVFFDWGARTQRQEISSEMVQQLRHVQKGNEELRLNDSYYASEEPSATPVLLFLQHAKGPYIYCGRIGYLGYRANTNIYY</sequence>
<evidence type="ECO:0000313" key="2">
    <source>
        <dbReference type="EMBL" id="KAG2923721.1"/>
    </source>
</evidence>
<evidence type="ECO:0000313" key="3">
    <source>
        <dbReference type="Proteomes" id="UP000736787"/>
    </source>
</evidence>
<gene>
    <name evidence="2" type="ORF">PC117_g15631</name>
</gene>
<dbReference type="VEuPathDB" id="FungiDB:PC110_g20602"/>
<feature type="compositionally biased region" description="Basic and acidic residues" evidence="1">
    <location>
        <begin position="110"/>
        <end position="119"/>
    </location>
</feature>
<feature type="region of interest" description="Disordered" evidence="1">
    <location>
        <begin position="39"/>
        <end position="59"/>
    </location>
</feature>
<dbReference type="AlphaFoldDB" id="A0A8T1CMF8"/>
<feature type="region of interest" description="Disordered" evidence="1">
    <location>
        <begin position="101"/>
        <end position="120"/>
    </location>
</feature>
<protein>
    <submittedName>
        <fullName evidence="2">Uncharacterized protein</fullName>
    </submittedName>
</protein>
<dbReference type="EMBL" id="RCMK01000529">
    <property type="protein sequence ID" value="KAG2923721.1"/>
    <property type="molecule type" value="Genomic_DNA"/>
</dbReference>
<accession>A0A8T1CMF8</accession>
<proteinExistence type="predicted"/>